<accession>X0TAN2</accession>
<dbReference type="PANTHER" id="PTHR43493:SF5">
    <property type="entry name" value="DNA GYRASE SUBUNIT A, CHLOROPLASTIC_MITOCHONDRIAL"/>
    <property type="match status" value="1"/>
</dbReference>
<dbReference type="InterPro" id="IPR035516">
    <property type="entry name" value="Gyrase/topoIV_suA_C"/>
</dbReference>
<dbReference type="GO" id="GO:0003677">
    <property type="term" value="F:DNA binding"/>
    <property type="evidence" value="ECO:0007669"/>
    <property type="project" value="InterPro"/>
</dbReference>
<dbReference type="GO" id="GO:0005737">
    <property type="term" value="C:cytoplasm"/>
    <property type="evidence" value="ECO:0007669"/>
    <property type="project" value="TreeGrafter"/>
</dbReference>
<dbReference type="GO" id="GO:0003918">
    <property type="term" value="F:DNA topoisomerase type II (double strand cut, ATP-hydrolyzing) activity"/>
    <property type="evidence" value="ECO:0007669"/>
    <property type="project" value="TreeGrafter"/>
</dbReference>
<dbReference type="PANTHER" id="PTHR43493">
    <property type="entry name" value="DNA GYRASE/TOPOISOMERASE SUBUNIT A"/>
    <property type="match status" value="1"/>
</dbReference>
<dbReference type="InterPro" id="IPR050220">
    <property type="entry name" value="Type_II_DNA_Topoisomerases"/>
</dbReference>
<dbReference type="GO" id="GO:0006265">
    <property type="term" value="P:DNA topological change"/>
    <property type="evidence" value="ECO:0007669"/>
    <property type="project" value="InterPro"/>
</dbReference>
<dbReference type="InterPro" id="IPR006691">
    <property type="entry name" value="GyrA/parC_rep"/>
</dbReference>
<name>X0TAN2_9ZZZZ</name>
<evidence type="ECO:0000313" key="2">
    <source>
        <dbReference type="EMBL" id="GAF90269.1"/>
    </source>
</evidence>
<dbReference type="Gene3D" id="2.120.10.90">
    <property type="entry name" value="DNA gyrase/topoisomerase IV, subunit A, C-terminal"/>
    <property type="match status" value="1"/>
</dbReference>
<evidence type="ECO:0000256" key="1">
    <source>
        <dbReference type="SAM" id="MobiDB-lite"/>
    </source>
</evidence>
<proteinExistence type="predicted"/>
<comment type="caution">
    <text evidence="2">The sequence shown here is derived from an EMBL/GenBank/DDBJ whole genome shotgun (WGS) entry which is preliminary data.</text>
</comment>
<organism evidence="2">
    <name type="scientific">marine sediment metagenome</name>
    <dbReference type="NCBI Taxonomy" id="412755"/>
    <lineage>
        <taxon>unclassified sequences</taxon>
        <taxon>metagenomes</taxon>
        <taxon>ecological metagenomes</taxon>
    </lineage>
</organism>
<dbReference type="SUPFAM" id="SSF101904">
    <property type="entry name" value="GyrA/ParC C-terminal domain-like"/>
    <property type="match status" value="1"/>
</dbReference>
<dbReference type="GO" id="GO:0005524">
    <property type="term" value="F:ATP binding"/>
    <property type="evidence" value="ECO:0007669"/>
    <property type="project" value="InterPro"/>
</dbReference>
<feature type="compositionally biased region" description="Basic and acidic residues" evidence="1">
    <location>
        <begin position="1"/>
        <end position="17"/>
    </location>
</feature>
<reference evidence="2" key="1">
    <citation type="journal article" date="2014" name="Front. Microbiol.">
        <title>High frequency of phylogenetically diverse reductive dehalogenase-homologous genes in deep subseafloor sedimentary metagenomes.</title>
        <authorList>
            <person name="Kawai M."/>
            <person name="Futagami T."/>
            <person name="Toyoda A."/>
            <person name="Takaki Y."/>
            <person name="Nishi S."/>
            <person name="Hori S."/>
            <person name="Arai W."/>
            <person name="Tsubouchi T."/>
            <person name="Morono Y."/>
            <person name="Uchiyama I."/>
            <person name="Ito T."/>
            <person name="Fujiyama A."/>
            <person name="Inagaki F."/>
            <person name="Takami H."/>
        </authorList>
    </citation>
    <scope>NUCLEOTIDE SEQUENCE</scope>
    <source>
        <strain evidence="2">Expedition CK06-06</strain>
    </source>
</reference>
<sequence length="184" mass="20254">MAAISTDERFTDADKTSRRLPTPSPHLLIVTEQGQVMQLSFSPFRTPSTKLGRKYCRLRSGDRVVFAELVTDAKTMFVASKCARVLHFNIRDVPILAAAGKGVRGIKLESGDQVLGAVQLARPSDCLRVESSNGKQLSFGQTKYGVTSRGGKGVKTSMRGGFTEILCRPIDLVDWAEFEEEEEE</sequence>
<dbReference type="Pfam" id="PF03989">
    <property type="entry name" value="DNA_gyraseA_C"/>
    <property type="match status" value="3"/>
</dbReference>
<dbReference type="GO" id="GO:0009330">
    <property type="term" value="C:DNA topoisomerase type II (double strand cut, ATP-hydrolyzing) complex"/>
    <property type="evidence" value="ECO:0007669"/>
    <property type="project" value="TreeGrafter"/>
</dbReference>
<gene>
    <name evidence="2" type="ORF">S01H1_22607</name>
</gene>
<dbReference type="EMBL" id="BARS01012796">
    <property type="protein sequence ID" value="GAF90269.1"/>
    <property type="molecule type" value="Genomic_DNA"/>
</dbReference>
<dbReference type="AlphaFoldDB" id="X0TAN2"/>
<protein>
    <recommendedName>
        <fullName evidence="3">DNA gyrase subunit A</fullName>
    </recommendedName>
</protein>
<evidence type="ECO:0008006" key="3">
    <source>
        <dbReference type="Google" id="ProtNLM"/>
    </source>
</evidence>
<feature type="region of interest" description="Disordered" evidence="1">
    <location>
        <begin position="1"/>
        <end position="23"/>
    </location>
</feature>